<evidence type="ECO:0000313" key="2">
    <source>
        <dbReference type="EMBL" id="KAJ3648936.1"/>
    </source>
</evidence>
<dbReference type="Proteomes" id="UP001168821">
    <property type="component" value="Unassembled WGS sequence"/>
</dbReference>
<protein>
    <submittedName>
        <fullName evidence="2">Uncharacterized protein</fullName>
    </submittedName>
</protein>
<proteinExistence type="predicted"/>
<organism evidence="2 3">
    <name type="scientific">Zophobas morio</name>
    <dbReference type="NCBI Taxonomy" id="2755281"/>
    <lineage>
        <taxon>Eukaryota</taxon>
        <taxon>Metazoa</taxon>
        <taxon>Ecdysozoa</taxon>
        <taxon>Arthropoda</taxon>
        <taxon>Hexapoda</taxon>
        <taxon>Insecta</taxon>
        <taxon>Pterygota</taxon>
        <taxon>Neoptera</taxon>
        <taxon>Endopterygota</taxon>
        <taxon>Coleoptera</taxon>
        <taxon>Polyphaga</taxon>
        <taxon>Cucujiformia</taxon>
        <taxon>Tenebrionidae</taxon>
        <taxon>Zophobas</taxon>
    </lineage>
</organism>
<comment type="caution">
    <text evidence="2">The sequence shown here is derived from an EMBL/GenBank/DDBJ whole genome shotgun (WGS) entry which is preliminary data.</text>
</comment>
<feature type="compositionally biased region" description="Basic residues" evidence="1">
    <location>
        <begin position="135"/>
        <end position="149"/>
    </location>
</feature>
<accession>A0AA38MA94</accession>
<name>A0AA38MA94_9CUCU</name>
<feature type="compositionally biased region" description="Basic and acidic residues" evidence="1">
    <location>
        <begin position="76"/>
        <end position="96"/>
    </location>
</feature>
<evidence type="ECO:0000313" key="3">
    <source>
        <dbReference type="Proteomes" id="UP001168821"/>
    </source>
</evidence>
<gene>
    <name evidence="2" type="ORF">Zmor_020703</name>
</gene>
<sequence>MRNSSDIFCLKEPKFGENDGSQIFSVNGSSFSRINRRHPTTSDVFQFGCPKVDEPNDATITDTASVCDSSPETLESDDHAELPETRAAGDEKHEAENIEEIGSKSSKSRESIVSVSNMSRNPLTGDGVEDVEHRGVRRQCGRRTGKWMW</sequence>
<reference evidence="2" key="1">
    <citation type="journal article" date="2023" name="G3 (Bethesda)">
        <title>Whole genome assemblies of Zophobas morio and Tenebrio molitor.</title>
        <authorList>
            <person name="Kaur S."/>
            <person name="Stinson S.A."/>
            <person name="diCenzo G.C."/>
        </authorList>
    </citation>
    <scope>NUCLEOTIDE SEQUENCE</scope>
    <source>
        <strain evidence="2">QUZm001</strain>
    </source>
</reference>
<evidence type="ECO:0000256" key="1">
    <source>
        <dbReference type="SAM" id="MobiDB-lite"/>
    </source>
</evidence>
<dbReference type="EMBL" id="JALNTZ010000006">
    <property type="protein sequence ID" value="KAJ3648936.1"/>
    <property type="molecule type" value="Genomic_DNA"/>
</dbReference>
<keyword evidence="3" id="KW-1185">Reference proteome</keyword>
<feature type="region of interest" description="Disordered" evidence="1">
    <location>
        <begin position="67"/>
        <end position="149"/>
    </location>
</feature>
<dbReference type="AlphaFoldDB" id="A0AA38MA94"/>